<sequence>MDISQSLDHYANRRDLLRAYLYEYDLLQKEAPEVAEHLSFDAYVHFSFAYYRITEQTEGVERMETVLERVRRQIPS</sequence>
<organism evidence="1 2">
    <name type="scientific">Hymenobacter ginkgonis</name>
    <dbReference type="NCBI Taxonomy" id="2682976"/>
    <lineage>
        <taxon>Bacteria</taxon>
        <taxon>Pseudomonadati</taxon>
        <taxon>Bacteroidota</taxon>
        <taxon>Cytophagia</taxon>
        <taxon>Cytophagales</taxon>
        <taxon>Hymenobacteraceae</taxon>
        <taxon>Hymenobacter</taxon>
    </lineage>
</organism>
<keyword evidence="2" id="KW-1185">Reference proteome</keyword>
<reference evidence="1 2" key="1">
    <citation type="submission" date="2019-12" db="EMBL/GenBank/DDBJ databases">
        <title>Hymenobacter sp. HMF4947 Genome sequencing and assembly.</title>
        <authorList>
            <person name="Kang H."/>
            <person name="Cha I."/>
            <person name="Kim H."/>
            <person name="Joh K."/>
        </authorList>
    </citation>
    <scope>NUCLEOTIDE SEQUENCE [LARGE SCALE GENOMIC DNA]</scope>
    <source>
        <strain evidence="1 2">HMF4947</strain>
    </source>
</reference>
<gene>
    <name evidence="1" type="ORF">GO988_15895</name>
</gene>
<name>A0A7K1THE1_9BACT</name>
<dbReference type="RefSeq" id="WP_157567190.1">
    <property type="nucleotide sequence ID" value="NZ_WQKZ01000003.1"/>
</dbReference>
<accession>A0A7K1THE1</accession>
<dbReference type="AlphaFoldDB" id="A0A7K1THE1"/>
<protein>
    <submittedName>
        <fullName evidence="1">Uncharacterized protein</fullName>
    </submittedName>
</protein>
<dbReference type="Proteomes" id="UP000441336">
    <property type="component" value="Unassembled WGS sequence"/>
</dbReference>
<evidence type="ECO:0000313" key="2">
    <source>
        <dbReference type="Proteomes" id="UP000441336"/>
    </source>
</evidence>
<dbReference type="EMBL" id="WQKZ01000003">
    <property type="protein sequence ID" value="MVN77814.1"/>
    <property type="molecule type" value="Genomic_DNA"/>
</dbReference>
<comment type="caution">
    <text evidence="1">The sequence shown here is derived from an EMBL/GenBank/DDBJ whole genome shotgun (WGS) entry which is preliminary data.</text>
</comment>
<evidence type="ECO:0000313" key="1">
    <source>
        <dbReference type="EMBL" id="MVN77814.1"/>
    </source>
</evidence>
<proteinExistence type="predicted"/>